<evidence type="ECO:0000256" key="4">
    <source>
        <dbReference type="ARBA" id="ARBA00023295"/>
    </source>
</evidence>
<dbReference type="EMBL" id="BSDI01000067">
    <property type="protein sequence ID" value="GLI02676.1"/>
    <property type="molecule type" value="Genomic_DNA"/>
</dbReference>
<keyword evidence="3 5" id="KW-0378">Hydrolase</keyword>
<sequence length="595" mass="65338">MPTRRVLLAAAGATVLVSCDSDERPPPPPAPPSPRPATRLTLRRADDRPLTARRPIEFTVDTDGVWANPFDPAEIDLRVTLDGPGGATVTVPAFWYQGFTADGARTEGPPTFRARATLAVPGEWKARAEVAARSLRSTDLALSVGAAPPKARGFLRLDRERSGFVYDDGTPYLPVGANTGWSRGSDVLGDYRRWFARLAAAGGNAARVWMAPWSFSLEWSDTPLGDYTNRLRRAWELDRVFESASEHGVAIMLTLLNHGQFSQTTNAEWIDNPYNTDKGGPLDSPREFVTDETAQAMFSRRLRYIAARWAAEPALWAWEWWNEVNWTPIDDAALAPWIQRMTTVLRANDPYRHLATNSYGSGIATDTWRLPELDFATTHVYDTGDPAAKLPDLAGIERARAAGKPVVLAEYGASGQPDDATVDPEGIHWHNGLWAAPFAGFASPAMYWWWDEYLDPRELWGQVRGISAFLAGERLARYTPFRPQVTGGAVAMGLRAPDRVLVWVRAAEYTREAAKRAYEAALRAALTKNTQLEGYAYRPPTVAGARLTVPGLSGIWTARWLATADGSPVSTAPAPSGVLAVPTFTRDIALKITRG</sequence>
<keyword evidence="4 5" id="KW-0326">Glycosidase</keyword>
<feature type="compositionally biased region" description="Pro residues" evidence="6">
    <location>
        <begin position="26"/>
        <end position="35"/>
    </location>
</feature>
<dbReference type="RefSeq" id="WP_281904321.1">
    <property type="nucleotide sequence ID" value="NZ_BSDI01000067.1"/>
</dbReference>
<dbReference type="InterPro" id="IPR001547">
    <property type="entry name" value="Glyco_hydro_5"/>
</dbReference>
<evidence type="ECO:0000256" key="2">
    <source>
        <dbReference type="ARBA" id="ARBA00012706"/>
    </source>
</evidence>
<comment type="catalytic activity">
    <reaction evidence="1">
        <text>Random hydrolysis of (1-&gt;4)-beta-D-mannosidic linkages in mannans, galactomannans and glucomannans.</text>
        <dbReference type="EC" id="3.2.1.78"/>
    </reaction>
</comment>
<evidence type="ECO:0000256" key="3">
    <source>
        <dbReference type="ARBA" id="ARBA00022801"/>
    </source>
</evidence>
<protein>
    <recommendedName>
        <fullName evidence="2">mannan endo-1,4-beta-mannosidase</fullName>
        <ecNumber evidence="2">3.2.1.78</ecNumber>
    </recommendedName>
</protein>
<dbReference type="PANTHER" id="PTHR31451">
    <property type="match status" value="1"/>
</dbReference>
<organism evidence="8 9">
    <name type="scientific">Phytohabitans aurantiacus</name>
    <dbReference type="NCBI Taxonomy" id="3016789"/>
    <lineage>
        <taxon>Bacteria</taxon>
        <taxon>Bacillati</taxon>
        <taxon>Actinomycetota</taxon>
        <taxon>Actinomycetes</taxon>
        <taxon>Micromonosporales</taxon>
        <taxon>Micromonosporaceae</taxon>
    </lineage>
</organism>
<evidence type="ECO:0000259" key="7">
    <source>
        <dbReference type="Pfam" id="PF00150"/>
    </source>
</evidence>
<dbReference type="InterPro" id="IPR017853">
    <property type="entry name" value="GH"/>
</dbReference>
<evidence type="ECO:0000256" key="6">
    <source>
        <dbReference type="SAM" id="MobiDB-lite"/>
    </source>
</evidence>
<evidence type="ECO:0000256" key="5">
    <source>
        <dbReference type="RuleBase" id="RU361153"/>
    </source>
</evidence>
<evidence type="ECO:0000256" key="1">
    <source>
        <dbReference type="ARBA" id="ARBA00001678"/>
    </source>
</evidence>
<dbReference type="InterPro" id="IPR013783">
    <property type="entry name" value="Ig-like_fold"/>
</dbReference>
<dbReference type="Gene3D" id="2.60.40.10">
    <property type="entry name" value="Immunoglobulins"/>
    <property type="match status" value="1"/>
</dbReference>
<feature type="domain" description="Glycoside hydrolase family 5" evidence="7">
    <location>
        <begin position="177"/>
        <end position="416"/>
    </location>
</feature>
<comment type="caution">
    <text evidence="8">The sequence shown here is derived from an EMBL/GenBank/DDBJ whole genome shotgun (WGS) entry which is preliminary data.</text>
</comment>
<accession>A0ABQ5RAT1</accession>
<name>A0ABQ5RAT1_9ACTN</name>
<proteinExistence type="inferred from homology"/>
<dbReference type="SUPFAM" id="SSF51445">
    <property type="entry name" value="(Trans)glycosidases"/>
    <property type="match status" value="1"/>
</dbReference>
<dbReference type="InterPro" id="IPR045053">
    <property type="entry name" value="MAN-like"/>
</dbReference>
<evidence type="ECO:0000313" key="9">
    <source>
        <dbReference type="Proteomes" id="UP001144280"/>
    </source>
</evidence>
<dbReference type="Gene3D" id="3.20.20.80">
    <property type="entry name" value="Glycosidases"/>
    <property type="match status" value="1"/>
</dbReference>
<dbReference type="PROSITE" id="PS51257">
    <property type="entry name" value="PROKAR_LIPOPROTEIN"/>
    <property type="match status" value="1"/>
</dbReference>
<dbReference type="Proteomes" id="UP001144280">
    <property type="component" value="Unassembled WGS sequence"/>
</dbReference>
<reference evidence="8" key="1">
    <citation type="submission" date="2022-12" db="EMBL/GenBank/DDBJ databases">
        <title>New Phytohabitans aurantiacus sp. RD004123 nov., an actinomycete isolated from soil.</title>
        <authorList>
            <person name="Triningsih D.W."/>
            <person name="Harunari E."/>
            <person name="Igarashi Y."/>
        </authorList>
    </citation>
    <scope>NUCLEOTIDE SEQUENCE</scope>
    <source>
        <strain evidence="8">RD004123</strain>
    </source>
</reference>
<comment type="similarity">
    <text evidence="5">Belongs to the glycosyl hydrolase 5 (cellulase A) family.</text>
</comment>
<keyword evidence="9" id="KW-1185">Reference proteome</keyword>
<gene>
    <name evidence="8" type="ORF">Pa4123_79540</name>
</gene>
<dbReference type="Pfam" id="PF00150">
    <property type="entry name" value="Cellulase"/>
    <property type="match status" value="1"/>
</dbReference>
<evidence type="ECO:0000313" key="8">
    <source>
        <dbReference type="EMBL" id="GLI02676.1"/>
    </source>
</evidence>
<feature type="region of interest" description="Disordered" evidence="6">
    <location>
        <begin position="17"/>
        <end position="48"/>
    </location>
</feature>
<dbReference type="EC" id="3.2.1.78" evidence="2"/>